<dbReference type="EMBL" id="SAUX01000002">
    <property type="protein sequence ID" value="RWR31873.1"/>
    <property type="molecule type" value="Genomic_DNA"/>
</dbReference>
<comment type="similarity">
    <text evidence="2">Belongs to the bacterial solute-binding protein 5 family.</text>
</comment>
<dbReference type="RefSeq" id="WP_128235862.1">
    <property type="nucleotide sequence ID" value="NZ_SAUX01000002.1"/>
</dbReference>
<dbReference type="Proteomes" id="UP000285295">
    <property type="component" value="Unassembled WGS sequence"/>
</dbReference>
<dbReference type="InterPro" id="IPR039424">
    <property type="entry name" value="SBP_5"/>
</dbReference>
<evidence type="ECO:0000313" key="6">
    <source>
        <dbReference type="Proteomes" id="UP000285295"/>
    </source>
</evidence>
<dbReference type="AlphaFoldDB" id="A0A443KGJ6"/>
<keyword evidence="4" id="KW-0732">Signal</keyword>
<sequence>MQADRLFEEEGWSRGAGALWTVDGQPVQLRLVAEGRYRRSATVLAEQLESYGFAVDLKLLEAATLQEQVQADDFDLLLRPTSTIGDPGAILSRVLGRSWTSDRFPDEGGEVRALIESQAAATNPEERLALLHRFEALYARELPSFMLVNPLWASAHNDRVLPAFLPNGVASGIPMALHKSMFFR</sequence>
<comment type="caution">
    <text evidence="5">The sequence shown here is derived from an EMBL/GenBank/DDBJ whole genome shotgun (WGS) entry which is preliminary data.</text>
</comment>
<evidence type="ECO:0008006" key="7">
    <source>
        <dbReference type="Google" id="ProtNLM"/>
    </source>
</evidence>
<proteinExistence type="inferred from homology"/>
<keyword evidence="3" id="KW-0813">Transport</keyword>
<dbReference type="Gene3D" id="3.10.105.10">
    <property type="entry name" value="Dipeptide-binding Protein, Domain 3"/>
    <property type="match status" value="1"/>
</dbReference>
<dbReference type="PANTHER" id="PTHR30290:SF9">
    <property type="entry name" value="OLIGOPEPTIDE-BINDING PROTEIN APPA"/>
    <property type="match status" value="1"/>
</dbReference>
<dbReference type="PANTHER" id="PTHR30290">
    <property type="entry name" value="PERIPLASMIC BINDING COMPONENT OF ABC TRANSPORTER"/>
    <property type="match status" value="1"/>
</dbReference>
<accession>A0A443KGJ6</accession>
<dbReference type="GO" id="GO:1904680">
    <property type="term" value="F:peptide transmembrane transporter activity"/>
    <property type="evidence" value="ECO:0007669"/>
    <property type="project" value="TreeGrafter"/>
</dbReference>
<reference evidence="5 6" key="1">
    <citation type="submission" date="2019-01" db="EMBL/GenBank/DDBJ databases">
        <title>Sinorhodobacter populi sp. nov. isolated from the symptomatic bark tissue of Populus euramericana canker.</title>
        <authorList>
            <person name="Xu G."/>
        </authorList>
    </citation>
    <scope>NUCLEOTIDE SEQUENCE [LARGE SCALE GENOMIC DNA]</scope>
    <source>
        <strain evidence="5 6">D19-10-3-21</strain>
    </source>
</reference>
<gene>
    <name evidence="5" type="ORF">D2T31_02570</name>
</gene>
<comment type="subcellular location">
    <subcellularLocation>
        <location evidence="1">Periplasm</location>
    </subcellularLocation>
</comment>
<evidence type="ECO:0000256" key="2">
    <source>
        <dbReference type="ARBA" id="ARBA00005695"/>
    </source>
</evidence>
<name>A0A443KGJ6_9RHOB</name>
<dbReference type="GO" id="GO:0015833">
    <property type="term" value="P:peptide transport"/>
    <property type="evidence" value="ECO:0007669"/>
    <property type="project" value="TreeGrafter"/>
</dbReference>
<organism evidence="5 6">
    <name type="scientific">Paenirhodobacter populi</name>
    <dbReference type="NCBI Taxonomy" id="2306993"/>
    <lineage>
        <taxon>Bacteria</taxon>
        <taxon>Pseudomonadati</taxon>
        <taxon>Pseudomonadota</taxon>
        <taxon>Alphaproteobacteria</taxon>
        <taxon>Rhodobacterales</taxon>
        <taxon>Rhodobacter group</taxon>
        <taxon>Paenirhodobacter</taxon>
    </lineage>
</organism>
<dbReference type="OrthoDB" id="9803988at2"/>
<evidence type="ECO:0000256" key="3">
    <source>
        <dbReference type="ARBA" id="ARBA00022448"/>
    </source>
</evidence>
<evidence type="ECO:0000313" key="5">
    <source>
        <dbReference type="EMBL" id="RWR31873.1"/>
    </source>
</evidence>
<evidence type="ECO:0000256" key="1">
    <source>
        <dbReference type="ARBA" id="ARBA00004418"/>
    </source>
</evidence>
<reference evidence="5 6" key="2">
    <citation type="submission" date="2019-01" db="EMBL/GenBank/DDBJ databases">
        <authorList>
            <person name="Li Y."/>
        </authorList>
    </citation>
    <scope>NUCLEOTIDE SEQUENCE [LARGE SCALE GENOMIC DNA]</scope>
    <source>
        <strain evidence="5 6">D19-10-3-21</strain>
    </source>
</reference>
<dbReference type="SUPFAM" id="SSF53850">
    <property type="entry name" value="Periplasmic binding protein-like II"/>
    <property type="match status" value="1"/>
</dbReference>
<protein>
    <recommendedName>
        <fullName evidence="7">Solute-binding protein family 5 domain-containing protein</fullName>
    </recommendedName>
</protein>
<evidence type="ECO:0000256" key="4">
    <source>
        <dbReference type="ARBA" id="ARBA00022729"/>
    </source>
</evidence>